<proteinExistence type="predicted"/>
<dbReference type="Proteomes" id="UP001205612">
    <property type="component" value="Unassembled WGS sequence"/>
</dbReference>
<dbReference type="EMBL" id="JANUGP010000024">
    <property type="protein sequence ID" value="MCS0604763.1"/>
    <property type="molecule type" value="Genomic_DNA"/>
</dbReference>
<sequence length="180" mass="20112">MRRPARKPDTTALRAAVADKDAIISRYRAREPMRAIAADYRVSESWLRDRLDAWGVPRRPPHEAHLHRRPVGHVYRGRSARPRTSEEVREAKARFDARRDAVVRRYLAGESALALARAFALQPGWVRDRLDDWGVPRRDAVTAAALARYGKAAGGTGGRAGEVAHGFGLEMDQNTGQPRS</sequence>
<comment type="caution">
    <text evidence="2">The sequence shown here is derived from an EMBL/GenBank/DDBJ whole genome shotgun (WGS) entry which is preliminary data.</text>
</comment>
<evidence type="ECO:0000313" key="2">
    <source>
        <dbReference type="EMBL" id="MCS0604763.1"/>
    </source>
</evidence>
<evidence type="ECO:0000313" key="3">
    <source>
        <dbReference type="Proteomes" id="UP001205612"/>
    </source>
</evidence>
<keyword evidence="3" id="KW-1185">Reference proteome</keyword>
<feature type="region of interest" description="Disordered" evidence="1">
    <location>
        <begin position="154"/>
        <end position="180"/>
    </location>
</feature>
<name>A0ABT2B8B1_9ACTN</name>
<dbReference type="RefSeq" id="WP_258781542.1">
    <property type="nucleotide sequence ID" value="NZ_JANUGP010000024.1"/>
</dbReference>
<reference evidence="2 3" key="1">
    <citation type="submission" date="2022-08" db="EMBL/GenBank/DDBJ databases">
        <authorList>
            <person name="Somphong A."/>
            <person name="Phongsopitanun W."/>
        </authorList>
    </citation>
    <scope>NUCLEOTIDE SEQUENCE [LARGE SCALE GENOMIC DNA]</scope>
    <source>
        <strain evidence="2 3">LP11</strain>
    </source>
</reference>
<organism evidence="2 3">
    <name type="scientific">Streptomyces pyxinicus</name>
    <dbReference type="NCBI Taxonomy" id="2970331"/>
    <lineage>
        <taxon>Bacteria</taxon>
        <taxon>Bacillati</taxon>
        <taxon>Actinomycetota</taxon>
        <taxon>Actinomycetes</taxon>
        <taxon>Kitasatosporales</taxon>
        <taxon>Streptomycetaceae</taxon>
        <taxon>Streptomyces</taxon>
    </lineage>
</organism>
<evidence type="ECO:0000256" key="1">
    <source>
        <dbReference type="SAM" id="MobiDB-lite"/>
    </source>
</evidence>
<protein>
    <submittedName>
        <fullName evidence="2">Uncharacterized protein</fullName>
    </submittedName>
</protein>
<gene>
    <name evidence="2" type="ORF">NX794_26620</name>
</gene>
<accession>A0ABT2B8B1</accession>